<dbReference type="GO" id="GO:0098542">
    <property type="term" value="P:defense response to other organism"/>
    <property type="evidence" value="ECO:0007669"/>
    <property type="project" value="InterPro"/>
</dbReference>
<evidence type="ECO:0000256" key="3">
    <source>
        <dbReference type="ARBA" id="ARBA00022989"/>
    </source>
</evidence>
<evidence type="ECO:0000256" key="5">
    <source>
        <dbReference type="SAM" id="MobiDB-lite"/>
    </source>
</evidence>
<dbReference type="PANTHER" id="PTHR31415:SF3">
    <property type="entry name" value="LATE EMBRYOGENESIS ABUNDANT (LEA) HYDROXYPROLINE-RICH GLYCOPROTEIN FAMILY"/>
    <property type="match status" value="1"/>
</dbReference>
<dbReference type="GO" id="GO:0009506">
    <property type="term" value="C:plasmodesma"/>
    <property type="evidence" value="ECO:0007669"/>
    <property type="project" value="TreeGrafter"/>
</dbReference>
<dbReference type="GO" id="GO:0005886">
    <property type="term" value="C:plasma membrane"/>
    <property type="evidence" value="ECO:0007669"/>
    <property type="project" value="TreeGrafter"/>
</dbReference>
<evidence type="ECO:0000256" key="6">
    <source>
        <dbReference type="SAM" id="Phobius"/>
    </source>
</evidence>
<evidence type="ECO:0000256" key="4">
    <source>
        <dbReference type="ARBA" id="ARBA00023136"/>
    </source>
</evidence>
<protein>
    <recommendedName>
        <fullName evidence="7">Late embryogenesis abundant protein LEA-2 subgroup domain-containing protein</fullName>
    </recommendedName>
</protein>
<organism evidence="8 9">
    <name type="scientific">Aristolochia fimbriata</name>
    <name type="common">White veined hardy Dutchman's pipe vine</name>
    <dbReference type="NCBI Taxonomy" id="158543"/>
    <lineage>
        <taxon>Eukaryota</taxon>
        <taxon>Viridiplantae</taxon>
        <taxon>Streptophyta</taxon>
        <taxon>Embryophyta</taxon>
        <taxon>Tracheophyta</taxon>
        <taxon>Spermatophyta</taxon>
        <taxon>Magnoliopsida</taxon>
        <taxon>Magnoliidae</taxon>
        <taxon>Piperales</taxon>
        <taxon>Aristolochiaceae</taxon>
        <taxon>Aristolochia</taxon>
    </lineage>
</organism>
<reference evidence="8 9" key="1">
    <citation type="submission" date="2021-07" db="EMBL/GenBank/DDBJ databases">
        <title>The Aristolochia fimbriata genome: insights into angiosperm evolution, floral development and chemical biosynthesis.</title>
        <authorList>
            <person name="Jiao Y."/>
        </authorList>
    </citation>
    <scope>NUCLEOTIDE SEQUENCE [LARGE SCALE GENOMIC DNA]</scope>
    <source>
        <strain evidence="8">IBCAS-2021</strain>
        <tissue evidence="8">Leaf</tissue>
    </source>
</reference>
<dbReference type="InterPro" id="IPR044839">
    <property type="entry name" value="NDR1-like"/>
</dbReference>
<feature type="transmembrane region" description="Helical" evidence="6">
    <location>
        <begin position="42"/>
        <end position="66"/>
    </location>
</feature>
<accession>A0AAV7EZG5</accession>
<keyword evidence="9" id="KW-1185">Reference proteome</keyword>
<keyword evidence="2 6" id="KW-0812">Transmembrane</keyword>
<evidence type="ECO:0000313" key="9">
    <source>
        <dbReference type="Proteomes" id="UP000825729"/>
    </source>
</evidence>
<dbReference type="AlphaFoldDB" id="A0AAV7EZG5"/>
<evidence type="ECO:0000259" key="7">
    <source>
        <dbReference type="Pfam" id="PF03168"/>
    </source>
</evidence>
<feature type="region of interest" description="Disordered" evidence="5">
    <location>
        <begin position="1"/>
        <end position="28"/>
    </location>
</feature>
<evidence type="ECO:0000313" key="8">
    <source>
        <dbReference type="EMBL" id="KAG9454168.1"/>
    </source>
</evidence>
<name>A0AAV7EZG5_ARIFI</name>
<keyword evidence="4 6" id="KW-0472">Membrane</keyword>
<proteinExistence type="predicted"/>
<evidence type="ECO:0000256" key="2">
    <source>
        <dbReference type="ARBA" id="ARBA00022692"/>
    </source>
</evidence>
<dbReference type="InterPro" id="IPR004864">
    <property type="entry name" value="LEA_2"/>
</dbReference>
<dbReference type="PANTHER" id="PTHR31415">
    <property type="entry name" value="OS05G0367900 PROTEIN"/>
    <property type="match status" value="1"/>
</dbReference>
<evidence type="ECO:0000256" key="1">
    <source>
        <dbReference type="ARBA" id="ARBA00004167"/>
    </source>
</evidence>
<comment type="caution">
    <text evidence="8">The sequence shown here is derived from an EMBL/GenBank/DDBJ whole genome shotgun (WGS) entry which is preliminary data.</text>
</comment>
<comment type="subcellular location">
    <subcellularLocation>
        <location evidence="1">Membrane</location>
        <topology evidence="1">Single-pass membrane protein</topology>
    </subcellularLocation>
</comment>
<keyword evidence="3 6" id="KW-1133">Transmembrane helix</keyword>
<dbReference type="Pfam" id="PF03168">
    <property type="entry name" value="LEA_2"/>
    <property type="match status" value="1"/>
</dbReference>
<sequence length="227" mass="25686">MPSLTDIPLEAPRENNNQRPMKRHHTARQIAHRVKESLTTRVSKVVCSVFLTLLLIAGIITFVLWLSLRPHRPRFRVQSFSFPALTQETGFQDAEITFDVSDRNPNQNVGIYYDSMVGTLYYRDKAIGGTPLLFPFYQPSKNTTMIHGVLNGSNNLTVTDQLWTQFMTDRAAGNVGFLLELTAAIRFKISSWGTKPHRMHASCQVAVGVDGMILSVFKDKRCSMYFA</sequence>
<feature type="domain" description="Late embryogenesis abundant protein LEA-2 subgroup" evidence="7">
    <location>
        <begin position="102"/>
        <end position="203"/>
    </location>
</feature>
<dbReference type="EMBL" id="JAINDJ010000003">
    <property type="protein sequence ID" value="KAG9454168.1"/>
    <property type="molecule type" value="Genomic_DNA"/>
</dbReference>
<dbReference type="Proteomes" id="UP000825729">
    <property type="component" value="Unassembled WGS sequence"/>
</dbReference>
<gene>
    <name evidence="8" type="ORF">H6P81_007072</name>
</gene>